<evidence type="ECO:0000313" key="6">
    <source>
        <dbReference type="Proteomes" id="UP000243820"/>
    </source>
</evidence>
<dbReference type="SUPFAM" id="SSF48239">
    <property type="entry name" value="Terpenoid cyclases/Protein prenyltransferases"/>
    <property type="match status" value="2"/>
</dbReference>
<feature type="coiled-coil region" evidence="3">
    <location>
        <begin position="476"/>
        <end position="503"/>
    </location>
</feature>
<dbReference type="CDD" id="cd01143">
    <property type="entry name" value="YvrC"/>
    <property type="match status" value="1"/>
</dbReference>
<name>A0AAX0Q9K3_9EURY</name>
<dbReference type="InterPro" id="IPR050902">
    <property type="entry name" value="ABC_Transporter_SBP"/>
</dbReference>
<dbReference type="NCBIfam" id="NF038402">
    <property type="entry name" value="TroA_like"/>
    <property type="match status" value="1"/>
</dbReference>
<organism evidence="5 6">
    <name type="scientific">Methanocorpusculum parvum</name>
    <dbReference type="NCBI Taxonomy" id="2193"/>
    <lineage>
        <taxon>Archaea</taxon>
        <taxon>Methanobacteriati</taxon>
        <taxon>Methanobacteriota</taxon>
        <taxon>Stenosarchaea group</taxon>
        <taxon>Methanomicrobia</taxon>
        <taxon>Methanomicrobiales</taxon>
        <taxon>Methanocorpusculaceae</taxon>
        <taxon>Methanocorpusculum</taxon>
    </lineage>
</organism>
<dbReference type="Pfam" id="PF00432">
    <property type="entry name" value="Prenyltrans"/>
    <property type="match status" value="3"/>
</dbReference>
<dbReference type="InterPro" id="IPR001330">
    <property type="entry name" value="Prenyltrans"/>
</dbReference>
<evidence type="ECO:0000256" key="3">
    <source>
        <dbReference type="SAM" id="Coils"/>
    </source>
</evidence>
<dbReference type="AlphaFoldDB" id="A0AAX0Q9K3"/>
<dbReference type="InterPro" id="IPR008930">
    <property type="entry name" value="Terpenoid_cyclase/PrenylTrfase"/>
</dbReference>
<keyword evidence="6" id="KW-1185">Reference proteome</keyword>
<dbReference type="RefSeq" id="WP_095641780.1">
    <property type="nucleotide sequence ID" value="NZ_LMVO01000002.1"/>
</dbReference>
<dbReference type="InterPro" id="IPR054828">
    <property type="entry name" value="Vit_B12_bind_prot"/>
</dbReference>
<sequence length="660" mass="71300">MKLKRFELLIVLLLFLFTVCGTSSASSTDVDEAIQSALDYIAASQFPDGGFAESNMIEGSIGTTWFAVTAISSAGEDPQTWKMNGTSPLDYWNSINDDADGTGEMAKKITYLVLFGIDPHDYNGHNYVADLQSKVKSSGEIGDFVYTTYWGIFGLVAAGEDASRSVAWLKQQQQSDGGFAWAEGGVSDSDDTAASVMALIAGGVSPNDPVISKAIQYLRDVQEPTGGFNYGYYSESNLASTTWVIQALAACGVDPLTVTNNGNNPIDYLLSLQQADGSFKYTEYVVDSPVSMTARAVAALTGKSYPILPGKKGYDIKSSAYMETHSTPQIPTSTPEVTNTPTYTAPLGKWEPVTITDDYGYTITITEEPSRIISLAPANTEILFALGLNDSIVGVTEYCNYPEEATTKPIIGGYTTVNVERVITQNPDLIFAYYGNGEDLIHHLRYLGYNVITLNSDSIEGTLHDIALVGKATGKTEEAEKLVKNMQVRIDTVKEKLEGITNTPQTIHCMWTDPLWISGNNTFQNEMIKIAGGTNAFSDVEGWGVVTLERLLTTDPDIIIVDSGMGMGEGGTDVLKNYFEDDSRLQSLSAVKNNQVYVINADIIDRGGPRIADCIEALAKIQHPEIFGAQDDSASSTSSPGFSIIVTCTAVCGLLVCRKR</sequence>
<evidence type="ECO:0000256" key="1">
    <source>
        <dbReference type="ARBA" id="ARBA00022729"/>
    </source>
</evidence>
<comment type="caution">
    <text evidence="5">The sequence shown here is derived from an EMBL/GenBank/DDBJ whole genome shotgun (WGS) entry which is preliminary data.</text>
</comment>
<feature type="domain" description="Fe/B12 periplasmic-binding" evidence="4">
    <location>
        <begin position="371"/>
        <end position="626"/>
    </location>
</feature>
<evidence type="ECO:0000313" key="5">
    <source>
        <dbReference type="EMBL" id="PAV10079.1"/>
    </source>
</evidence>
<keyword evidence="2" id="KW-0677">Repeat</keyword>
<dbReference type="PROSITE" id="PS50983">
    <property type="entry name" value="FE_B12_PBP"/>
    <property type="match status" value="1"/>
</dbReference>
<dbReference type="SUPFAM" id="SSF53807">
    <property type="entry name" value="Helical backbone' metal receptor"/>
    <property type="match status" value="1"/>
</dbReference>
<evidence type="ECO:0000256" key="2">
    <source>
        <dbReference type="ARBA" id="ARBA00022737"/>
    </source>
</evidence>
<proteinExistence type="predicted"/>
<protein>
    <submittedName>
        <fullName evidence="5">ABC transporter substrate-binding protein</fullName>
    </submittedName>
</protein>
<dbReference type="Proteomes" id="UP000243820">
    <property type="component" value="Unassembled WGS sequence"/>
</dbReference>
<keyword evidence="3" id="KW-0175">Coiled coil</keyword>
<gene>
    <name evidence="5" type="ORF">ASJ83_04360</name>
</gene>
<dbReference type="Gene3D" id="3.40.50.1980">
    <property type="entry name" value="Nitrogenase molybdenum iron protein domain"/>
    <property type="match status" value="2"/>
</dbReference>
<dbReference type="PANTHER" id="PTHR30535">
    <property type="entry name" value="VITAMIN B12-BINDING PROTEIN"/>
    <property type="match status" value="1"/>
</dbReference>
<dbReference type="Gene3D" id="1.50.10.20">
    <property type="match status" value="3"/>
</dbReference>
<dbReference type="InterPro" id="IPR002491">
    <property type="entry name" value="ABC_transptr_periplasmic_BD"/>
</dbReference>
<accession>A0AAX0Q9K3</accession>
<evidence type="ECO:0000259" key="4">
    <source>
        <dbReference type="PROSITE" id="PS50983"/>
    </source>
</evidence>
<keyword evidence="1" id="KW-0732">Signal</keyword>
<dbReference type="Pfam" id="PF01497">
    <property type="entry name" value="Peripla_BP_2"/>
    <property type="match status" value="1"/>
</dbReference>
<dbReference type="CDD" id="cd00688">
    <property type="entry name" value="ISOPREN_C2_like"/>
    <property type="match status" value="1"/>
</dbReference>
<dbReference type="PANTHER" id="PTHR30535:SF34">
    <property type="entry name" value="MOLYBDATE-BINDING PROTEIN MOLA"/>
    <property type="match status" value="1"/>
</dbReference>
<dbReference type="EMBL" id="LMVO01000002">
    <property type="protein sequence ID" value="PAV10079.1"/>
    <property type="molecule type" value="Genomic_DNA"/>
</dbReference>
<dbReference type="GO" id="GO:0003824">
    <property type="term" value="F:catalytic activity"/>
    <property type="evidence" value="ECO:0007669"/>
    <property type="project" value="InterPro"/>
</dbReference>
<reference evidence="5 6" key="1">
    <citation type="journal article" date="2017" name="BMC Genomics">
        <title>Genomic analysis of methanogenic archaea reveals a shift towards energy conservation.</title>
        <authorList>
            <person name="Gilmore S.P."/>
            <person name="Henske J.K."/>
            <person name="Sexton J.A."/>
            <person name="Solomon K.V."/>
            <person name="Seppala S."/>
            <person name="Yoo J.I."/>
            <person name="Huyett L.M."/>
            <person name="Pressman A."/>
            <person name="Cogan J.Z."/>
            <person name="Kivenson V."/>
            <person name="Peng X."/>
            <person name="Tan Y."/>
            <person name="Valentine D.L."/>
            <person name="O'Malley M.A."/>
        </authorList>
    </citation>
    <scope>NUCLEOTIDE SEQUENCE [LARGE SCALE GENOMIC DNA]</scope>
    <source>
        <strain evidence="5 6">XII</strain>
    </source>
</reference>